<accession>A0ABW3N3K2</accession>
<dbReference type="SUPFAM" id="SSF55874">
    <property type="entry name" value="ATPase domain of HSP90 chaperone/DNA topoisomerase II/histidine kinase"/>
    <property type="match status" value="1"/>
</dbReference>
<dbReference type="EMBL" id="JBHTJL010000009">
    <property type="protein sequence ID" value="MFD1062298.1"/>
    <property type="molecule type" value="Genomic_DNA"/>
</dbReference>
<dbReference type="RefSeq" id="WP_386128025.1">
    <property type="nucleotide sequence ID" value="NZ_JBHTJL010000009.1"/>
</dbReference>
<protein>
    <submittedName>
        <fullName evidence="6">Histidine kinase</fullName>
    </submittedName>
</protein>
<keyword evidence="3" id="KW-0812">Transmembrane</keyword>
<dbReference type="PROSITE" id="PS50005">
    <property type="entry name" value="TPR"/>
    <property type="match status" value="2"/>
</dbReference>
<gene>
    <name evidence="6" type="ORF">ACFQ1Q_03500</name>
</gene>
<dbReference type="InterPro" id="IPR036890">
    <property type="entry name" value="HATPase_C_sf"/>
</dbReference>
<dbReference type="Gene3D" id="3.30.565.10">
    <property type="entry name" value="Histidine kinase-like ATPase, C-terminal domain"/>
    <property type="match status" value="1"/>
</dbReference>
<dbReference type="SMART" id="SM00028">
    <property type="entry name" value="TPR"/>
    <property type="match status" value="4"/>
</dbReference>
<organism evidence="6 7">
    <name type="scientific">Winogradskyella litorisediminis</name>
    <dbReference type="NCBI Taxonomy" id="1156618"/>
    <lineage>
        <taxon>Bacteria</taxon>
        <taxon>Pseudomonadati</taxon>
        <taxon>Bacteroidota</taxon>
        <taxon>Flavobacteriia</taxon>
        <taxon>Flavobacteriales</taxon>
        <taxon>Flavobacteriaceae</taxon>
        <taxon>Winogradskyella</taxon>
    </lineage>
</organism>
<keyword evidence="6" id="KW-0418">Kinase</keyword>
<dbReference type="InterPro" id="IPR011990">
    <property type="entry name" value="TPR-like_helical_dom_sf"/>
</dbReference>
<evidence type="ECO:0000259" key="4">
    <source>
        <dbReference type="Pfam" id="PF06580"/>
    </source>
</evidence>
<evidence type="ECO:0000256" key="2">
    <source>
        <dbReference type="SAM" id="Coils"/>
    </source>
</evidence>
<keyword evidence="7" id="KW-1185">Reference proteome</keyword>
<reference evidence="7" key="1">
    <citation type="journal article" date="2019" name="Int. J. Syst. Evol. Microbiol.">
        <title>The Global Catalogue of Microorganisms (GCM) 10K type strain sequencing project: providing services to taxonomists for standard genome sequencing and annotation.</title>
        <authorList>
            <consortium name="The Broad Institute Genomics Platform"/>
            <consortium name="The Broad Institute Genome Sequencing Center for Infectious Disease"/>
            <person name="Wu L."/>
            <person name="Ma J."/>
        </authorList>
    </citation>
    <scope>NUCLEOTIDE SEQUENCE [LARGE SCALE GENOMIC DNA]</scope>
    <source>
        <strain evidence="7">CCUG 62215</strain>
    </source>
</reference>
<feature type="coiled-coil region" evidence="2">
    <location>
        <begin position="440"/>
        <end position="474"/>
    </location>
</feature>
<feature type="domain" description="Signal transduction histidine kinase internal region" evidence="4">
    <location>
        <begin position="515"/>
        <end position="593"/>
    </location>
</feature>
<dbReference type="InterPro" id="IPR019734">
    <property type="entry name" value="TPR_rpt"/>
</dbReference>
<proteinExistence type="predicted"/>
<dbReference type="SUPFAM" id="SSF49464">
    <property type="entry name" value="Carboxypeptidase regulatory domain-like"/>
    <property type="match status" value="1"/>
</dbReference>
<name>A0ABW3N3K2_9FLAO</name>
<dbReference type="InterPro" id="IPR010559">
    <property type="entry name" value="Sig_transdc_His_kin_internal"/>
</dbReference>
<evidence type="ECO:0000313" key="7">
    <source>
        <dbReference type="Proteomes" id="UP001597013"/>
    </source>
</evidence>
<dbReference type="Pfam" id="PF13181">
    <property type="entry name" value="TPR_8"/>
    <property type="match status" value="1"/>
</dbReference>
<evidence type="ECO:0000313" key="6">
    <source>
        <dbReference type="EMBL" id="MFD1062298.1"/>
    </source>
</evidence>
<dbReference type="Pfam" id="PF09976">
    <property type="entry name" value="TPR_21"/>
    <property type="match status" value="1"/>
</dbReference>
<dbReference type="Pfam" id="PF13176">
    <property type="entry name" value="TPR_7"/>
    <property type="match status" value="1"/>
</dbReference>
<sequence length="720" mass="83176">MQTIFRFIFISLFLITNNTEGNCQNNSNQPEYFTVRGSVREAETYEPIAKASIQVNGGKYTVTGYDGNFKINVKIGDQLMISHKEFQTVYHTIKSDDRLLIEVEQQKPQPSSKYLRKQNIIEFNQLIDSADTYLKTDAERSVQFITDALEKSTSQSQNAEAYLTLADLYMHLNQYDLAIANYRIALQNVNANATKLKLAKAFLADGQYQNALNTLQNIAETNLNNYQKIEYYETLGDVYLKLKNQKRAITNYEDGLSVAKTTNIQAKVTDLNSKLAQAYNAGGDVQKAKKLFNNSLNLAERQSKKRGVEEKVKVAEFNSENKNYEGEIQLRKQVVEEVKQIEKDSVVENSSPITPQKQNYKIGDALTKQGRFEDAILYYDESIEEADKREDLEVKKDAQRRKVDIYKNLGEFDKAKIAFEEFMVTVDSLYIRKQQQITQSSRLARSIEESRLRVKSLENDRELNQRNYEIAEIRTKNQEIIIYSLIGGLALLLIAAYFMYKYIKQQRLANNLLALKSLRSQMNPHFIFNALNSVNSFIALNDERTANKYLSDFSFLMRAVLENSEEDFIPLQKEIELLELYTKLEHFRFKDKFDYSIIIDESINVEDYEIPPMLLQPYIENAVWHGLRYKSEKGILKIEIKKKSENEISIAIIDDGVGRERSKSLKTDNQKKHNSKGLSNIKKRIKILNDMYKDKVDVTISDYQNAEDVGTKVEVTLKKD</sequence>
<dbReference type="PANTHER" id="PTHR34220:SF7">
    <property type="entry name" value="SENSOR HISTIDINE KINASE YPDA"/>
    <property type="match status" value="1"/>
</dbReference>
<dbReference type="Pfam" id="PF06580">
    <property type="entry name" value="His_kinase"/>
    <property type="match status" value="1"/>
</dbReference>
<feature type="repeat" description="TPR" evidence="1">
    <location>
        <begin position="159"/>
        <end position="192"/>
    </location>
</feature>
<dbReference type="PANTHER" id="PTHR34220">
    <property type="entry name" value="SENSOR HISTIDINE KINASE YPDA"/>
    <property type="match status" value="1"/>
</dbReference>
<dbReference type="InterPro" id="IPR018704">
    <property type="entry name" value="SecYEG/CpoB_TPR"/>
</dbReference>
<evidence type="ECO:0000259" key="5">
    <source>
        <dbReference type="Pfam" id="PF09976"/>
    </source>
</evidence>
<evidence type="ECO:0000256" key="1">
    <source>
        <dbReference type="PROSITE-ProRule" id="PRU00339"/>
    </source>
</evidence>
<dbReference type="InterPro" id="IPR008969">
    <property type="entry name" value="CarboxyPept-like_regulatory"/>
</dbReference>
<feature type="transmembrane region" description="Helical" evidence="3">
    <location>
        <begin position="480"/>
        <end position="500"/>
    </location>
</feature>
<dbReference type="GO" id="GO:0016301">
    <property type="term" value="F:kinase activity"/>
    <property type="evidence" value="ECO:0007669"/>
    <property type="project" value="UniProtKB-KW"/>
</dbReference>
<keyword evidence="3" id="KW-1133">Transmembrane helix</keyword>
<dbReference type="SUPFAM" id="SSF48452">
    <property type="entry name" value="TPR-like"/>
    <property type="match status" value="2"/>
</dbReference>
<keyword evidence="2" id="KW-0175">Coiled coil</keyword>
<keyword evidence="3" id="KW-0472">Membrane</keyword>
<comment type="caution">
    <text evidence="6">The sequence shown here is derived from an EMBL/GenBank/DDBJ whole genome shotgun (WGS) entry which is preliminary data.</text>
</comment>
<feature type="domain" description="Ancillary SecYEG translocon subunit/Cell division coordinator CpoB TPR" evidence="5">
    <location>
        <begin position="130"/>
        <end position="272"/>
    </location>
</feature>
<keyword evidence="1" id="KW-0802">TPR repeat</keyword>
<keyword evidence="6" id="KW-0808">Transferase</keyword>
<feature type="repeat" description="TPR" evidence="1">
    <location>
        <begin position="229"/>
        <end position="262"/>
    </location>
</feature>
<dbReference type="Gene3D" id="1.25.40.10">
    <property type="entry name" value="Tetratricopeptide repeat domain"/>
    <property type="match status" value="3"/>
</dbReference>
<evidence type="ECO:0000256" key="3">
    <source>
        <dbReference type="SAM" id="Phobius"/>
    </source>
</evidence>
<dbReference type="Proteomes" id="UP001597013">
    <property type="component" value="Unassembled WGS sequence"/>
</dbReference>
<dbReference type="InterPro" id="IPR050640">
    <property type="entry name" value="Bact_2-comp_sensor_kinase"/>
</dbReference>